<comment type="caution">
    <text evidence="2">The sequence shown here is derived from an EMBL/GenBank/DDBJ whole genome shotgun (WGS) entry which is preliminary data.</text>
</comment>
<dbReference type="CDD" id="cd06260">
    <property type="entry name" value="DUF820-like"/>
    <property type="match status" value="1"/>
</dbReference>
<evidence type="ECO:0000313" key="3">
    <source>
        <dbReference type="Proteomes" id="UP000572635"/>
    </source>
</evidence>
<dbReference type="RefSeq" id="WP_184392930.1">
    <property type="nucleotide sequence ID" value="NZ_BAAAJD010000138.1"/>
</dbReference>
<dbReference type="SUPFAM" id="SSF52980">
    <property type="entry name" value="Restriction endonuclease-like"/>
    <property type="match status" value="1"/>
</dbReference>
<organism evidence="2 3">
    <name type="scientific">Nocardiopsis composta</name>
    <dbReference type="NCBI Taxonomy" id="157465"/>
    <lineage>
        <taxon>Bacteria</taxon>
        <taxon>Bacillati</taxon>
        <taxon>Actinomycetota</taxon>
        <taxon>Actinomycetes</taxon>
        <taxon>Streptosporangiales</taxon>
        <taxon>Nocardiopsidaceae</taxon>
        <taxon>Nocardiopsis</taxon>
    </lineage>
</organism>
<dbReference type="Gene3D" id="3.90.1570.10">
    <property type="entry name" value="tt1808, chain A"/>
    <property type="match status" value="1"/>
</dbReference>
<name>A0A7W8VEH2_9ACTN</name>
<dbReference type="Proteomes" id="UP000572635">
    <property type="component" value="Unassembled WGS sequence"/>
</dbReference>
<dbReference type="InterPro" id="IPR012296">
    <property type="entry name" value="Nuclease_put_TT1808"/>
</dbReference>
<dbReference type="EMBL" id="JACHDB010000001">
    <property type="protein sequence ID" value="MBB5433302.1"/>
    <property type="molecule type" value="Genomic_DNA"/>
</dbReference>
<reference evidence="2 3" key="1">
    <citation type="submission" date="2020-08" db="EMBL/GenBank/DDBJ databases">
        <title>Sequencing the genomes of 1000 actinobacteria strains.</title>
        <authorList>
            <person name="Klenk H.-P."/>
        </authorList>
    </citation>
    <scope>NUCLEOTIDE SEQUENCE [LARGE SCALE GENOMIC DNA]</scope>
    <source>
        <strain evidence="2 3">DSM 44551</strain>
    </source>
</reference>
<dbReference type="InterPro" id="IPR008538">
    <property type="entry name" value="Uma2"/>
</dbReference>
<dbReference type="PANTHER" id="PTHR35400">
    <property type="entry name" value="SLR1083 PROTEIN"/>
    <property type="match status" value="1"/>
</dbReference>
<dbReference type="GO" id="GO:0004519">
    <property type="term" value="F:endonuclease activity"/>
    <property type="evidence" value="ECO:0007669"/>
    <property type="project" value="UniProtKB-KW"/>
</dbReference>
<dbReference type="PANTHER" id="PTHR35400:SF3">
    <property type="entry name" value="SLL1072 PROTEIN"/>
    <property type="match status" value="1"/>
</dbReference>
<dbReference type="AlphaFoldDB" id="A0A7W8VEH2"/>
<keyword evidence="3" id="KW-1185">Reference proteome</keyword>
<evidence type="ECO:0000259" key="1">
    <source>
        <dbReference type="Pfam" id="PF05685"/>
    </source>
</evidence>
<keyword evidence="2" id="KW-0255">Endonuclease</keyword>
<accession>A0A7W8VEH2</accession>
<feature type="domain" description="Putative restriction endonuclease" evidence="1">
    <location>
        <begin position="26"/>
        <end position="187"/>
    </location>
</feature>
<keyword evidence="2" id="KW-0540">Nuclease</keyword>
<keyword evidence="2" id="KW-0378">Hydrolase</keyword>
<proteinExistence type="predicted"/>
<evidence type="ECO:0000313" key="2">
    <source>
        <dbReference type="EMBL" id="MBB5433302.1"/>
    </source>
</evidence>
<protein>
    <submittedName>
        <fullName evidence="2">Uma2 family endonuclease</fullName>
    </submittedName>
</protein>
<sequence length="192" mass="21281">MRAQPVPDWLLPPPQGFRADDLDGLPGLPPHTELIDGSLILAAPQSILHSLVIDLLVSGLRAGAAEGHRVRREISVVLDERQRPEPDAIVVRDVPGVEASRTAYPAEAVVLAVEVVSPESERRDRERKPQLYAKARIEHFWRVELKEGKPVVYVYELDEATEAYGLTGIHHDRLKVGVPFPIDIDLTAADDM</sequence>
<dbReference type="InterPro" id="IPR011335">
    <property type="entry name" value="Restrct_endonuc-II-like"/>
</dbReference>
<dbReference type="Pfam" id="PF05685">
    <property type="entry name" value="Uma2"/>
    <property type="match status" value="1"/>
</dbReference>
<gene>
    <name evidence="2" type="ORF">HDA36_003386</name>
</gene>